<sequence>MLPQHKRIRQMKQSPEISEQTDVVLLTENGDGITTVTLNRPNQYNALSEQVLADMQLLLDQLSERHDIKVVIIASTGDAFCSGHDLKEMRATPNKDYYQDLFRRCSLMMMTMVRMPQTVITRVHGTATAAGCQLVANSDLAVASSTAQFAVSGVNLGLFCSTPGVALSRNLSRKRAYEMLMTGEFIDAPTALEYGLVNRVVAPESLDKTVMTLAQNIARKPAETLRLGKSLFYRQLEHSLEQAYRDAGEIMACNMMFEDAGEGIDAFIEKREPDWLNS</sequence>
<gene>
    <name evidence="8" type="ORF">METZ01_LOCUS49333</name>
</gene>
<proteinExistence type="predicted"/>
<dbReference type="InterPro" id="IPR014748">
    <property type="entry name" value="Enoyl-CoA_hydra_C"/>
</dbReference>
<evidence type="ECO:0000256" key="3">
    <source>
        <dbReference type="ARBA" id="ARBA00022946"/>
    </source>
</evidence>
<dbReference type="InterPro" id="IPR001753">
    <property type="entry name" value="Enoyl-CoA_hydra/iso"/>
</dbReference>
<evidence type="ECO:0000256" key="1">
    <source>
        <dbReference type="ARBA" id="ARBA00004173"/>
    </source>
</evidence>
<keyword evidence="5" id="KW-0496">Mitochondrion</keyword>
<dbReference type="InterPro" id="IPR029045">
    <property type="entry name" value="ClpP/crotonase-like_dom_sf"/>
</dbReference>
<evidence type="ECO:0000256" key="2">
    <source>
        <dbReference type="ARBA" id="ARBA00022832"/>
    </source>
</evidence>
<dbReference type="PANTHER" id="PTHR43602">
    <property type="match status" value="1"/>
</dbReference>
<keyword evidence="3" id="KW-0809">Transit peptide</keyword>
<dbReference type="Gene3D" id="1.10.12.10">
    <property type="entry name" value="Lyase 2-enoyl-coa Hydratase, Chain A, domain 2"/>
    <property type="match status" value="1"/>
</dbReference>
<organism evidence="8">
    <name type="scientific">marine metagenome</name>
    <dbReference type="NCBI Taxonomy" id="408172"/>
    <lineage>
        <taxon>unclassified sequences</taxon>
        <taxon>metagenomes</taxon>
        <taxon>ecological metagenomes</taxon>
    </lineage>
</organism>
<comment type="function">
    <text evidence="6">May play a role in fatty acid biosynthesis and insulin sensitivity.</text>
</comment>
<keyword evidence="2" id="KW-0276">Fatty acid metabolism</keyword>
<dbReference type="InterPro" id="IPR052377">
    <property type="entry name" value="Mitochondrial_ECH-domain"/>
</dbReference>
<dbReference type="GO" id="GO:0016836">
    <property type="term" value="F:hydro-lyase activity"/>
    <property type="evidence" value="ECO:0007669"/>
    <property type="project" value="TreeGrafter"/>
</dbReference>
<dbReference type="Gene3D" id="3.90.226.10">
    <property type="entry name" value="2-enoyl-CoA Hydratase, Chain A, domain 1"/>
    <property type="match status" value="1"/>
</dbReference>
<dbReference type="CDD" id="cd06558">
    <property type="entry name" value="crotonase-like"/>
    <property type="match status" value="1"/>
</dbReference>
<comment type="subcellular location">
    <subcellularLocation>
        <location evidence="1">Mitochondrion</location>
    </subcellularLocation>
</comment>
<dbReference type="GO" id="GO:0006631">
    <property type="term" value="P:fatty acid metabolic process"/>
    <property type="evidence" value="ECO:0007669"/>
    <property type="project" value="UniProtKB-KW"/>
</dbReference>
<reference evidence="8" key="1">
    <citation type="submission" date="2018-05" db="EMBL/GenBank/DDBJ databases">
        <authorList>
            <person name="Lanie J.A."/>
            <person name="Ng W.-L."/>
            <person name="Kazmierczak K.M."/>
            <person name="Andrzejewski T.M."/>
            <person name="Davidsen T.M."/>
            <person name="Wayne K.J."/>
            <person name="Tettelin H."/>
            <person name="Glass J.I."/>
            <person name="Rusch D."/>
            <person name="Podicherti R."/>
            <person name="Tsui H.-C.T."/>
            <person name="Winkler M.E."/>
        </authorList>
    </citation>
    <scope>NUCLEOTIDE SEQUENCE</scope>
</reference>
<evidence type="ECO:0000256" key="5">
    <source>
        <dbReference type="ARBA" id="ARBA00023128"/>
    </source>
</evidence>
<dbReference type="AlphaFoldDB" id="A0A381RZD4"/>
<protein>
    <recommendedName>
        <fullName evidence="7">Enoyl-CoA hydratase domain-containing protein 3, mitochondrial</fullName>
    </recommendedName>
</protein>
<evidence type="ECO:0000256" key="6">
    <source>
        <dbReference type="ARBA" id="ARBA00037410"/>
    </source>
</evidence>
<evidence type="ECO:0000313" key="8">
    <source>
        <dbReference type="EMBL" id="SUZ96479.1"/>
    </source>
</evidence>
<name>A0A381RZD4_9ZZZZ</name>
<keyword evidence="4" id="KW-0443">Lipid metabolism</keyword>
<dbReference type="Pfam" id="PF00378">
    <property type="entry name" value="ECH_1"/>
    <property type="match status" value="1"/>
</dbReference>
<dbReference type="SUPFAM" id="SSF52096">
    <property type="entry name" value="ClpP/crotonase"/>
    <property type="match status" value="1"/>
</dbReference>
<accession>A0A381RZD4</accession>
<dbReference type="PANTHER" id="PTHR43602:SF1">
    <property type="entry name" value="ENOYL-COA HYDRATASE DOMAIN-CONTAINING PROTEIN 3, MITOCHONDRIAL"/>
    <property type="match status" value="1"/>
</dbReference>
<dbReference type="EMBL" id="UINC01002420">
    <property type="protein sequence ID" value="SUZ96479.1"/>
    <property type="molecule type" value="Genomic_DNA"/>
</dbReference>
<evidence type="ECO:0000256" key="7">
    <source>
        <dbReference type="ARBA" id="ARBA00040545"/>
    </source>
</evidence>
<dbReference type="NCBIfam" id="NF006008">
    <property type="entry name" value="PRK08139.1"/>
    <property type="match status" value="1"/>
</dbReference>
<dbReference type="GO" id="GO:0005739">
    <property type="term" value="C:mitochondrion"/>
    <property type="evidence" value="ECO:0007669"/>
    <property type="project" value="UniProtKB-SubCell"/>
</dbReference>
<evidence type="ECO:0000256" key="4">
    <source>
        <dbReference type="ARBA" id="ARBA00023098"/>
    </source>
</evidence>